<dbReference type="OMA" id="RHGASQM"/>
<comment type="similarity">
    <text evidence="2">Belongs to the KptA/TPT1 family.</text>
</comment>
<dbReference type="Proteomes" id="UP000002258">
    <property type="component" value="Chromosome 2"/>
</dbReference>
<dbReference type="Pfam" id="PF01885">
    <property type="entry name" value="PTS_2-RNA"/>
    <property type="match status" value="1"/>
</dbReference>
<evidence type="ECO:0000256" key="5">
    <source>
        <dbReference type="ARBA" id="ARBA00023027"/>
    </source>
</evidence>
<dbReference type="FunCoup" id="A3LNG9">
    <property type="interactions" value="234"/>
</dbReference>
<dbReference type="EC" id="2.7.1.160" evidence="3"/>
<dbReference type="InterPro" id="IPR002745">
    <property type="entry name" value="Ptrans_KptA/Tpt1"/>
</dbReference>
<dbReference type="Gene3D" id="3.20.170.30">
    <property type="match status" value="1"/>
</dbReference>
<comment type="function">
    <text evidence="1">Catalyzes the last step of tRNA splicing, the transfer of the splice junction 2'-phosphate from ligated tRNA to NAD to produce ADP-ribose 1''-2'' cyclic phosphate.</text>
</comment>
<evidence type="ECO:0000313" key="7">
    <source>
        <dbReference type="EMBL" id="ABN64331.1"/>
    </source>
</evidence>
<keyword evidence="8" id="KW-1185">Reference proteome</keyword>
<dbReference type="eggNOG" id="KOG2278">
    <property type="taxonomic scope" value="Eukaryota"/>
</dbReference>
<evidence type="ECO:0000256" key="6">
    <source>
        <dbReference type="ARBA" id="ARBA00047949"/>
    </source>
</evidence>
<dbReference type="GO" id="GO:0005634">
    <property type="term" value="C:nucleus"/>
    <property type="evidence" value="ECO:0007669"/>
    <property type="project" value="EnsemblFungi"/>
</dbReference>
<dbReference type="InterPro" id="IPR042081">
    <property type="entry name" value="RNA_2'-PTrans_C"/>
</dbReference>
<dbReference type="RefSeq" id="XP_001382360.1">
    <property type="nucleotide sequence ID" value="XM_001382323.1"/>
</dbReference>
<dbReference type="STRING" id="322104.A3LNG9"/>
<proteinExistence type="inferred from homology"/>
<gene>
    <name evidence="7" type="ORF">PICST_56016</name>
</gene>
<dbReference type="AlphaFoldDB" id="A3LNG9"/>
<keyword evidence="4" id="KW-0808">Transferase</keyword>
<dbReference type="SUPFAM" id="SSF56399">
    <property type="entry name" value="ADP-ribosylation"/>
    <property type="match status" value="1"/>
</dbReference>
<dbReference type="HOGENOM" id="CLU_052998_1_1_1"/>
<dbReference type="PANTHER" id="PTHR12684">
    <property type="entry name" value="PUTATIVE PHOSPHOTRANSFERASE"/>
    <property type="match status" value="1"/>
</dbReference>
<evidence type="ECO:0000256" key="3">
    <source>
        <dbReference type="ARBA" id="ARBA00012007"/>
    </source>
</evidence>
<dbReference type="OrthoDB" id="419694at2759"/>
<dbReference type="GO" id="GO:0000215">
    <property type="term" value="F:tRNA 2'-phosphotransferase activity"/>
    <property type="evidence" value="ECO:0007669"/>
    <property type="project" value="UniProtKB-EC"/>
</dbReference>
<dbReference type="EMBL" id="CP000496">
    <property type="protein sequence ID" value="ABN64331.1"/>
    <property type="molecule type" value="Genomic_DNA"/>
</dbReference>
<evidence type="ECO:0000256" key="4">
    <source>
        <dbReference type="ARBA" id="ARBA00022679"/>
    </source>
</evidence>
<reference evidence="7 8" key="1">
    <citation type="journal article" date="2007" name="Nat. Biotechnol.">
        <title>Genome sequence of the lignocellulose-bioconverting and xylose-fermenting yeast Pichia stipitis.</title>
        <authorList>
            <person name="Jeffries T.W."/>
            <person name="Grigoriev I.V."/>
            <person name="Grimwood J."/>
            <person name="Laplaza J.M."/>
            <person name="Aerts A."/>
            <person name="Salamov A."/>
            <person name="Schmutz J."/>
            <person name="Lindquist E."/>
            <person name="Dehal P."/>
            <person name="Shapiro H."/>
            <person name="Jin Y.S."/>
            <person name="Passoth V."/>
            <person name="Richardson P.M."/>
        </authorList>
    </citation>
    <scope>NUCLEOTIDE SEQUENCE [LARGE SCALE GENOMIC DNA]</scope>
    <source>
        <strain evidence="8">ATCC 58785 / CBS 6054 / NBRC 10063 / NRRL Y-11545</strain>
    </source>
</reference>
<dbReference type="Gene3D" id="1.10.10.970">
    <property type="entry name" value="RNA 2'-phosphotransferase, Tpt1/KptA family, N-terminal domain"/>
    <property type="match status" value="1"/>
</dbReference>
<sequence>MNEPERNKRDIQISKAMSYLLRHAAVKEKLAIDEDGYVQIEDLLKHQRLKTFRTSIADLERVVQNDNKQRYTIKDNAICANQGHSIKSVGSDNLELLTLETIPSEVYHGTYRNKLGLIYSSGGLNRLRRNHIHMTSKAYSVKSGIRYNANVLIYIDVAKCMEAGIKFYKSLNDVILSEGDENGYISWKYFDKVVEVKTGEKLDTQEYEK</sequence>
<dbReference type="PANTHER" id="PTHR12684:SF2">
    <property type="entry name" value="TRNA 2'-PHOSPHOTRANSFERASE 1"/>
    <property type="match status" value="1"/>
</dbReference>
<protein>
    <recommendedName>
        <fullName evidence="3">2'-phosphotransferase</fullName>
        <ecNumber evidence="3">2.7.1.160</ecNumber>
    </recommendedName>
</protein>
<dbReference type="GeneID" id="4837368"/>
<dbReference type="GO" id="GO:0005737">
    <property type="term" value="C:cytoplasm"/>
    <property type="evidence" value="ECO:0007669"/>
    <property type="project" value="EnsemblFungi"/>
</dbReference>
<keyword evidence="5" id="KW-0520">NAD</keyword>
<evidence type="ECO:0000313" key="8">
    <source>
        <dbReference type="Proteomes" id="UP000002258"/>
    </source>
</evidence>
<dbReference type="KEGG" id="pic:PICST_56016"/>
<comment type="catalytic activity">
    <reaction evidence="6">
        <text>2'-phospho-[ligated tRNA] + NAD(+) = mature tRNA + ADP-alpha-D-ribose 1'',2''-cyclic phosphate + nicotinamide</text>
        <dbReference type="Rhea" id="RHEA:23324"/>
        <dbReference type="Rhea" id="RHEA-COMP:11106"/>
        <dbReference type="Rhea" id="RHEA-COMP:11107"/>
        <dbReference type="ChEBI" id="CHEBI:17154"/>
        <dbReference type="ChEBI" id="CHEBI:57540"/>
        <dbReference type="ChEBI" id="CHEBI:76596"/>
        <dbReference type="ChEBI" id="CHEBI:82883"/>
        <dbReference type="ChEBI" id="CHEBI:85027"/>
        <dbReference type="EC" id="2.7.1.160"/>
    </reaction>
</comment>
<dbReference type="GO" id="GO:0006388">
    <property type="term" value="P:tRNA splicing, via endonucleolytic cleavage and ligation"/>
    <property type="evidence" value="ECO:0007669"/>
    <property type="project" value="EnsemblFungi"/>
</dbReference>
<dbReference type="InParanoid" id="A3LNG9"/>
<organism evidence="7 8">
    <name type="scientific">Scheffersomyces stipitis (strain ATCC 58785 / CBS 6054 / NBRC 10063 / NRRL Y-11545)</name>
    <name type="common">Yeast</name>
    <name type="synonym">Pichia stipitis</name>
    <dbReference type="NCBI Taxonomy" id="322104"/>
    <lineage>
        <taxon>Eukaryota</taxon>
        <taxon>Fungi</taxon>
        <taxon>Dikarya</taxon>
        <taxon>Ascomycota</taxon>
        <taxon>Saccharomycotina</taxon>
        <taxon>Pichiomycetes</taxon>
        <taxon>Debaryomycetaceae</taxon>
        <taxon>Scheffersomyces</taxon>
    </lineage>
</organism>
<name>A3LNG9_PICST</name>
<evidence type="ECO:0000256" key="2">
    <source>
        <dbReference type="ARBA" id="ARBA00009836"/>
    </source>
</evidence>
<accession>A3LNG9</accession>
<dbReference type="InterPro" id="IPR042080">
    <property type="entry name" value="RNA_2'-PTrans_N"/>
</dbReference>
<evidence type="ECO:0000256" key="1">
    <source>
        <dbReference type="ARBA" id="ARBA00003343"/>
    </source>
</evidence>